<proteinExistence type="predicted"/>
<organism evidence="1 2">
    <name type="scientific">Solanum tuberosum</name>
    <name type="common">Potato</name>
    <dbReference type="NCBI Taxonomy" id="4113"/>
    <lineage>
        <taxon>Eukaryota</taxon>
        <taxon>Viridiplantae</taxon>
        <taxon>Streptophyta</taxon>
        <taxon>Embryophyta</taxon>
        <taxon>Tracheophyta</taxon>
        <taxon>Spermatophyta</taxon>
        <taxon>Magnoliopsida</taxon>
        <taxon>eudicotyledons</taxon>
        <taxon>Gunneridae</taxon>
        <taxon>Pentapetalae</taxon>
        <taxon>asterids</taxon>
        <taxon>lamiids</taxon>
        <taxon>Solanales</taxon>
        <taxon>Solanaceae</taxon>
        <taxon>Solanoideae</taxon>
        <taxon>Solaneae</taxon>
        <taxon>Solanum</taxon>
    </lineage>
</organism>
<dbReference type="InParanoid" id="M1DA96"/>
<dbReference type="EnsemblPlants" id="PGSC0003DMT400085787">
    <property type="protein sequence ID" value="PGSC0003DMT400085787"/>
    <property type="gene ID" value="PGSC0003DMG400035358"/>
</dbReference>
<dbReference type="HOGENOM" id="CLU_1879104_0_0_1"/>
<evidence type="ECO:0000313" key="2">
    <source>
        <dbReference type="Proteomes" id="UP000011115"/>
    </source>
</evidence>
<keyword evidence="2" id="KW-1185">Reference proteome</keyword>
<evidence type="ECO:0000313" key="1">
    <source>
        <dbReference type="EnsemblPlants" id="PGSC0003DMT400085787"/>
    </source>
</evidence>
<dbReference type="PaxDb" id="4113-PGSC0003DMT400085787"/>
<dbReference type="AlphaFoldDB" id="M1DA96"/>
<accession>M1DA96</accession>
<dbReference type="Gramene" id="PGSC0003DMT400085787">
    <property type="protein sequence ID" value="PGSC0003DMT400085787"/>
    <property type="gene ID" value="PGSC0003DMG400035358"/>
</dbReference>
<protein>
    <submittedName>
        <fullName evidence="1">Uncharacterized protein</fullName>
    </submittedName>
</protein>
<reference evidence="2" key="1">
    <citation type="journal article" date="2011" name="Nature">
        <title>Genome sequence and analysis of the tuber crop potato.</title>
        <authorList>
            <consortium name="The Potato Genome Sequencing Consortium"/>
        </authorList>
    </citation>
    <scope>NUCLEOTIDE SEQUENCE [LARGE SCALE GENOMIC DNA]</scope>
    <source>
        <strain evidence="2">cv. DM1-3 516 R44</strain>
    </source>
</reference>
<reference evidence="1" key="2">
    <citation type="submission" date="2015-06" db="UniProtKB">
        <authorList>
            <consortium name="EnsemblPlants"/>
        </authorList>
    </citation>
    <scope>IDENTIFICATION</scope>
    <source>
        <strain evidence="1">DM1-3 516 R44</strain>
    </source>
</reference>
<name>M1DA96_SOLTU</name>
<dbReference type="Proteomes" id="UP000011115">
    <property type="component" value="Unassembled WGS sequence"/>
</dbReference>
<sequence length="136" mass="15345">MRRMVFLSAECYRVPAIKLVNTAVQIGLADRAIRQNKSSIADLVGDAPNAHFHHFLGLTLHQLPSVTLGDQDFYHRFSRYFAEASLSIAELDFIPRLACCNFWRAEEPVKESLSGLGDHQPCLSSTFYAFPLIFAR</sequence>